<proteinExistence type="predicted"/>
<reference evidence="2 3" key="1">
    <citation type="submission" date="2018-06" db="EMBL/GenBank/DDBJ databases">
        <authorList>
            <consortium name="Pathogen Informatics"/>
            <person name="Doyle S."/>
        </authorList>
    </citation>
    <scope>NUCLEOTIDE SEQUENCE [LARGE SCALE GENOMIC DNA]</scope>
    <source>
        <strain evidence="2 3">NCTC13102</strain>
    </source>
</reference>
<feature type="region of interest" description="Disordered" evidence="1">
    <location>
        <begin position="238"/>
        <end position="317"/>
    </location>
</feature>
<gene>
    <name evidence="2" type="ORF">NCTC13102_01800</name>
</gene>
<sequence>MKKFISVFLGIFLVGCVYSVGSPLAFPKIECSNPKNFSKSQKDNLIYAYTFGAKQGMGYIMAAIAWQESCAGAYMMNFSDPSAGLYHAHIPVVIKYYSNYKDSDFTRNVMGQMLIDDKDFASQIALSTLLYWYNYHKKNLKNTIKSYNKGFKWEKDKTSNVLAESYYKSITKKIALLQSYLPPHLALSQNKNQITAQSNSKSLPLAKSSATKPTTTKSNATNVAKLSAKNQAIANSFHNRQTQRQSAKTTQQNTQAESNHQTSSESTSKSTLESKPESILDSTLDSNSNSTSPTTQDFIDIPANQPQNQHFDESAESKMDFEDYHLIFEGY</sequence>
<protein>
    <recommendedName>
        <fullName evidence="4">Transglycosylase SLT domain-containing protein</fullName>
    </recommendedName>
</protein>
<organism evidence="2 3">
    <name type="scientific">Helicobacter fennelliae</name>
    <dbReference type="NCBI Taxonomy" id="215"/>
    <lineage>
        <taxon>Bacteria</taxon>
        <taxon>Pseudomonadati</taxon>
        <taxon>Campylobacterota</taxon>
        <taxon>Epsilonproteobacteria</taxon>
        <taxon>Campylobacterales</taxon>
        <taxon>Helicobacteraceae</taxon>
        <taxon>Helicobacter</taxon>
    </lineage>
</organism>
<dbReference type="RefSeq" id="WP_023949686.1">
    <property type="nucleotide sequence ID" value="NZ_JAERIV010000013.1"/>
</dbReference>
<feature type="compositionally biased region" description="Polar residues" evidence="1">
    <location>
        <begin position="238"/>
        <end position="261"/>
    </location>
</feature>
<feature type="compositionally biased region" description="Polar residues" evidence="1">
    <location>
        <begin position="192"/>
        <end position="202"/>
    </location>
</feature>
<feature type="compositionally biased region" description="Low complexity" evidence="1">
    <location>
        <begin position="262"/>
        <end position="271"/>
    </location>
</feature>
<name>A0A2X3BJJ3_9HELI</name>
<evidence type="ECO:0008006" key="4">
    <source>
        <dbReference type="Google" id="ProtNLM"/>
    </source>
</evidence>
<dbReference type="Proteomes" id="UP000250166">
    <property type="component" value="Unassembled WGS sequence"/>
</dbReference>
<evidence type="ECO:0000313" key="2">
    <source>
        <dbReference type="EMBL" id="SQB99476.1"/>
    </source>
</evidence>
<dbReference type="EMBL" id="UAWL01000006">
    <property type="protein sequence ID" value="SQB99476.1"/>
    <property type="molecule type" value="Genomic_DNA"/>
</dbReference>
<feature type="compositionally biased region" description="Low complexity" evidence="1">
    <location>
        <begin position="280"/>
        <end position="292"/>
    </location>
</feature>
<accession>A0A2X3BJJ3</accession>
<evidence type="ECO:0000313" key="3">
    <source>
        <dbReference type="Proteomes" id="UP000250166"/>
    </source>
</evidence>
<dbReference type="AlphaFoldDB" id="A0A2X3BJJ3"/>
<evidence type="ECO:0000256" key="1">
    <source>
        <dbReference type="SAM" id="MobiDB-lite"/>
    </source>
</evidence>
<feature type="compositionally biased region" description="Low complexity" evidence="1">
    <location>
        <begin position="206"/>
        <end position="222"/>
    </location>
</feature>
<dbReference type="PROSITE" id="PS51257">
    <property type="entry name" value="PROKAR_LIPOPROTEIN"/>
    <property type="match status" value="1"/>
</dbReference>
<feature type="region of interest" description="Disordered" evidence="1">
    <location>
        <begin position="192"/>
        <end position="223"/>
    </location>
</feature>